<keyword evidence="3" id="KW-1185">Reference proteome</keyword>
<reference evidence="2 3" key="1">
    <citation type="journal article" date="2018" name="Mol. Biol. Evol.">
        <title>Broad Genomic Sampling Reveals a Smut Pathogenic Ancestry of the Fungal Clade Ustilaginomycotina.</title>
        <authorList>
            <person name="Kijpornyongpan T."/>
            <person name="Mondo S.J."/>
            <person name="Barry K."/>
            <person name="Sandor L."/>
            <person name="Lee J."/>
            <person name="Lipzen A."/>
            <person name="Pangilinan J."/>
            <person name="LaButti K."/>
            <person name="Hainaut M."/>
            <person name="Henrissat B."/>
            <person name="Grigoriev I.V."/>
            <person name="Spatafora J.W."/>
            <person name="Aime M.C."/>
        </authorList>
    </citation>
    <scope>NUCLEOTIDE SEQUENCE [LARGE SCALE GENOMIC DNA]</scope>
    <source>
        <strain evidence="2 3">MCA 3645</strain>
    </source>
</reference>
<sequence length="129" mass="15112">MRTAVTSKRTITRTGTRGEKEKSSEKERKKCGARQRQRPLRVQARNPTAFTVVILCTVLWYCWKRCWTRYRPSATTRSRPCRTRPSLTAHSLSLPLSPDVRRTSTCLHMREVFRRSRDGEVAEVCTLWQ</sequence>
<protein>
    <submittedName>
        <fullName evidence="2">Uncharacterized protein</fullName>
    </submittedName>
</protein>
<organism evidence="2 3">
    <name type="scientific">Testicularia cyperi</name>
    <dbReference type="NCBI Taxonomy" id="1882483"/>
    <lineage>
        <taxon>Eukaryota</taxon>
        <taxon>Fungi</taxon>
        <taxon>Dikarya</taxon>
        <taxon>Basidiomycota</taxon>
        <taxon>Ustilaginomycotina</taxon>
        <taxon>Ustilaginomycetes</taxon>
        <taxon>Ustilaginales</taxon>
        <taxon>Anthracoideaceae</taxon>
        <taxon>Testicularia</taxon>
    </lineage>
</organism>
<accession>A0A317XI44</accession>
<evidence type="ECO:0000313" key="2">
    <source>
        <dbReference type="EMBL" id="PWY97158.1"/>
    </source>
</evidence>
<feature type="region of interest" description="Disordered" evidence="1">
    <location>
        <begin position="1"/>
        <end position="39"/>
    </location>
</feature>
<proteinExistence type="predicted"/>
<evidence type="ECO:0000256" key="1">
    <source>
        <dbReference type="SAM" id="MobiDB-lite"/>
    </source>
</evidence>
<evidence type="ECO:0000313" key="3">
    <source>
        <dbReference type="Proteomes" id="UP000246740"/>
    </source>
</evidence>
<dbReference type="Proteomes" id="UP000246740">
    <property type="component" value="Unassembled WGS sequence"/>
</dbReference>
<feature type="compositionally biased region" description="Basic and acidic residues" evidence="1">
    <location>
        <begin position="16"/>
        <end position="30"/>
    </location>
</feature>
<dbReference type="EMBL" id="KZ819217">
    <property type="protein sequence ID" value="PWY97158.1"/>
    <property type="molecule type" value="Genomic_DNA"/>
</dbReference>
<dbReference type="InParanoid" id="A0A317XI44"/>
<dbReference type="AlphaFoldDB" id="A0A317XI44"/>
<feature type="compositionally biased region" description="Polar residues" evidence="1">
    <location>
        <begin position="1"/>
        <end position="15"/>
    </location>
</feature>
<name>A0A317XI44_9BASI</name>
<gene>
    <name evidence="2" type="ORF">BCV70DRAFT_80695</name>
</gene>